<dbReference type="EMBL" id="CM042047">
    <property type="protein sequence ID" value="KAI3772229.1"/>
    <property type="molecule type" value="Genomic_DNA"/>
</dbReference>
<accession>A0ACB9FLT5</accession>
<evidence type="ECO:0000313" key="1">
    <source>
        <dbReference type="EMBL" id="KAI3772229.1"/>
    </source>
</evidence>
<comment type="caution">
    <text evidence="1">The sequence shown here is derived from an EMBL/GenBank/DDBJ whole genome shotgun (WGS) entry which is preliminary data.</text>
</comment>
<evidence type="ECO:0000313" key="2">
    <source>
        <dbReference type="Proteomes" id="UP001055879"/>
    </source>
</evidence>
<reference evidence="1 2" key="2">
    <citation type="journal article" date="2022" name="Mol. Ecol. Resour.">
        <title>The genomes of chicory, endive, great burdock and yacon provide insights into Asteraceae paleo-polyploidization history and plant inulin production.</title>
        <authorList>
            <person name="Fan W."/>
            <person name="Wang S."/>
            <person name="Wang H."/>
            <person name="Wang A."/>
            <person name="Jiang F."/>
            <person name="Liu H."/>
            <person name="Zhao H."/>
            <person name="Xu D."/>
            <person name="Zhang Y."/>
        </authorList>
    </citation>
    <scope>NUCLEOTIDE SEQUENCE [LARGE SCALE GENOMIC DNA]</scope>
    <source>
        <strain evidence="2">cv. Niubang</strain>
    </source>
</reference>
<keyword evidence="2" id="KW-1185">Reference proteome</keyword>
<organism evidence="1 2">
    <name type="scientific">Arctium lappa</name>
    <name type="common">Greater burdock</name>
    <name type="synonym">Lappa major</name>
    <dbReference type="NCBI Taxonomy" id="4217"/>
    <lineage>
        <taxon>Eukaryota</taxon>
        <taxon>Viridiplantae</taxon>
        <taxon>Streptophyta</taxon>
        <taxon>Embryophyta</taxon>
        <taxon>Tracheophyta</taxon>
        <taxon>Spermatophyta</taxon>
        <taxon>Magnoliopsida</taxon>
        <taxon>eudicotyledons</taxon>
        <taxon>Gunneridae</taxon>
        <taxon>Pentapetalae</taxon>
        <taxon>asterids</taxon>
        <taxon>campanulids</taxon>
        <taxon>Asterales</taxon>
        <taxon>Asteraceae</taxon>
        <taxon>Carduoideae</taxon>
        <taxon>Cardueae</taxon>
        <taxon>Arctiinae</taxon>
        <taxon>Arctium</taxon>
    </lineage>
</organism>
<sequence length="555" mass="63999">MQTFEVFGCFLRHFSPRNNKLPGDIRNVVEKYSDKGKMSVGNLQDFLTHVQGQADADAQAIFDKAKHHNLLHHTGLHLLQFLYSDLNHPLCAVLDDMKSPLSHYYIYTSHNTYLTGNQFTSNSSVRPIIKALQKGVRVIELDLWPNSTNTDINVCHGRTLTSSVKLRKCLQVIKDHAFQASEYPVVITFEDHLNKKLRSKVALMVKHIFEDKLIQPKKDYKPTKLPSPAELKGKIVISTKPPNESLESETMDDKRIVNNIRFPIFDCLKRKDGSDEDNKDQEEDMEGEVPEYRHLIAIHAVKHKGDMVNSLHVDPNNVTRLSLSEQELVQACEEYGQDIVRFTQRNILRVYPKGTRLDSSNYNPFHGWKHGAQMVAFNMQGYGKNLWLMQGMFRANNGCGYVKKPKFLCEGDLTIPPTKVQKILKVKVYMGEGWHLEFHHTHFDYCSPPDFYVKVGIAGYGDDKTANAYRTKYIEDDWWPVWDQEFEFPIRVPELALLRIEVEDIDTTKKNEFGGQTCLPVSELRTGIRCVPLYNVKGEKYKFVKLLMRFEFANP</sequence>
<dbReference type="Proteomes" id="UP001055879">
    <property type="component" value="Linkage Group LG01"/>
</dbReference>
<gene>
    <name evidence="1" type="ORF">L6452_03410</name>
</gene>
<proteinExistence type="predicted"/>
<protein>
    <submittedName>
        <fullName evidence="1">Uncharacterized protein</fullName>
    </submittedName>
</protein>
<name>A0ACB9FLT5_ARCLA</name>
<reference evidence="2" key="1">
    <citation type="journal article" date="2022" name="Mol. Ecol. Resour.">
        <title>The genomes of chicory, endive, great burdock and yacon provide insights into Asteraceae palaeo-polyploidization history and plant inulin production.</title>
        <authorList>
            <person name="Fan W."/>
            <person name="Wang S."/>
            <person name="Wang H."/>
            <person name="Wang A."/>
            <person name="Jiang F."/>
            <person name="Liu H."/>
            <person name="Zhao H."/>
            <person name="Xu D."/>
            <person name="Zhang Y."/>
        </authorList>
    </citation>
    <scope>NUCLEOTIDE SEQUENCE [LARGE SCALE GENOMIC DNA]</scope>
    <source>
        <strain evidence="2">cv. Niubang</strain>
    </source>
</reference>